<dbReference type="NCBIfam" id="TIGR02282">
    <property type="entry name" value="MltB"/>
    <property type="match status" value="1"/>
</dbReference>
<dbReference type="Gene3D" id="1.10.530.10">
    <property type="match status" value="1"/>
</dbReference>
<dbReference type="GO" id="GO:0009253">
    <property type="term" value="P:peptidoglycan catabolic process"/>
    <property type="evidence" value="ECO:0007669"/>
    <property type="project" value="TreeGrafter"/>
</dbReference>
<dbReference type="Pfam" id="PF13406">
    <property type="entry name" value="SLT_2"/>
    <property type="match status" value="1"/>
</dbReference>
<accession>A0A3E1R6W5</accession>
<dbReference type="GO" id="GO:0008933">
    <property type="term" value="F:peptidoglycan lytic transglycosylase activity"/>
    <property type="evidence" value="ECO:0007669"/>
    <property type="project" value="TreeGrafter"/>
</dbReference>
<dbReference type="InterPro" id="IPR023346">
    <property type="entry name" value="Lysozyme-like_dom_sf"/>
</dbReference>
<dbReference type="OrthoDB" id="9772911at2"/>
<feature type="active site" evidence="1">
    <location>
        <position position="187"/>
    </location>
</feature>
<feature type="domain" description="Transglycosylase SLT" evidence="2">
    <location>
        <begin position="92"/>
        <end position="394"/>
    </location>
</feature>
<dbReference type="Gene3D" id="1.10.8.350">
    <property type="entry name" value="Bacterial muramidase"/>
    <property type="match status" value="1"/>
</dbReference>
<evidence type="ECO:0000256" key="1">
    <source>
        <dbReference type="PIRSR" id="PIRSR611757-1"/>
    </source>
</evidence>
<dbReference type="InterPro" id="IPR031304">
    <property type="entry name" value="SLT_2"/>
</dbReference>
<evidence type="ECO:0000313" key="3">
    <source>
        <dbReference type="EMBL" id="RFO95106.1"/>
    </source>
</evidence>
<gene>
    <name evidence="3" type="primary">mltB</name>
    <name evidence="3" type="ORF">DIC66_19950</name>
</gene>
<dbReference type="AlphaFoldDB" id="A0A3E1R6W5"/>
<sequence>MHPRRTTGPARWVHCARSLASCAGRNACHPLPETDDVKPITKTIATLLLAVCALQAVATVKKPIKKTSANRAAALAESAAKNKGPLYDGRAEVMQQADAIAASRGLERDWVRQAIGQAHYMPGIAKAILPPPVGVPKNWALYRSRFVEPLRIKAGTKFWLANQDTLQRAEEQTGVPANIIVGIVGVETIYGQNVGNFRVIDALCTLAFDFPTAHPKAEARAAFFRSELEEYLALTARTHTDPLALRGSYAGAMGWPQFMPSSWSRYAIDFDGDGRVDLFNSQADVIGSVANYFQAFHWQRGLPTHYPMRFDAATLDLPALLAPDIKPSFSVAELAAKGVVLEGAGAVATGPLALIELQNGEDAPLYVAGTENFYAITRYNWSSYYAMAVIELGQAVAEAVAARKLAQVPVQNAATSEAGMTK</sequence>
<name>A0A3E1R6W5_9BURK</name>
<evidence type="ECO:0000259" key="2">
    <source>
        <dbReference type="Pfam" id="PF13406"/>
    </source>
</evidence>
<dbReference type="CDD" id="cd13399">
    <property type="entry name" value="Slt35-like"/>
    <property type="match status" value="1"/>
</dbReference>
<dbReference type="InterPro" id="IPR043426">
    <property type="entry name" value="MltB-like"/>
</dbReference>
<dbReference type="InterPro" id="IPR011757">
    <property type="entry name" value="Lytic_transglycosylase_MltB"/>
</dbReference>
<dbReference type="SUPFAM" id="SSF53955">
    <property type="entry name" value="Lysozyme-like"/>
    <property type="match status" value="1"/>
</dbReference>
<protein>
    <submittedName>
        <fullName evidence="3">Lytic murein transglycosylase B</fullName>
    </submittedName>
</protein>
<proteinExistence type="predicted"/>
<reference evidence="3 4" key="1">
    <citation type="submission" date="2018-05" db="EMBL/GenBank/DDBJ databases">
        <title>Rhodoferax soyangensis sp.nov., isolated from an oligotrophic freshwater lake.</title>
        <authorList>
            <person name="Park M."/>
        </authorList>
    </citation>
    <scope>NUCLEOTIDE SEQUENCE [LARGE SCALE GENOMIC DNA]</scope>
    <source>
        <strain evidence="3 4">IMCC26218</strain>
    </source>
</reference>
<dbReference type="Proteomes" id="UP000260665">
    <property type="component" value="Unassembled WGS sequence"/>
</dbReference>
<organism evidence="3 4">
    <name type="scientific">Rhodoferax lacus</name>
    <dbReference type="NCBI Taxonomy" id="2184758"/>
    <lineage>
        <taxon>Bacteria</taxon>
        <taxon>Pseudomonadati</taxon>
        <taxon>Pseudomonadota</taxon>
        <taxon>Betaproteobacteria</taxon>
        <taxon>Burkholderiales</taxon>
        <taxon>Comamonadaceae</taxon>
        <taxon>Rhodoferax</taxon>
    </lineage>
</organism>
<dbReference type="FunFam" id="1.10.8.350:FF:000001">
    <property type="entry name" value="Lytic murein transglycosylase B"/>
    <property type="match status" value="1"/>
</dbReference>
<dbReference type="PANTHER" id="PTHR30163">
    <property type="entry name" value="MEMBRANE-BOUND LYTIC MUREIN TRANSGLYCOSYLASE B"/>
    <property type="match status" value="1"/>
</dbReference>
<evidence type="ECO:0000313" key="4">
    <source>
        <dbReference type="Proteomes" id="UP000260665"/>
    </source>
</evidence>
<keyword evidence="4" id="KW-1185">Reference proteome</keyword>
<dbReference type="PANTHER" id="PTHR30163:SF9">
    <property type="entry name" value="MEMBRANE-BOUND LYTIC MUREIN TRANSGLYCOSYLASE B"/>
    <property type="match status" value="1"/>
</dbReference>
<dbReference type="EMBL" id="QFZK01000022">
    <property type="protein sequence ID" value="RFO95106.1"/>
    <property type="molecule type" value="Genomic_DNA"/>
</dbReference>
<comment type="caution">
    <text evidence="3">The sequence shown here is derived from an EMBL/GenBank/DDBJ whole genome shotgun (WGS) entry which is preliminary data.</text>
</comment>